<name>L1LF88_THEEQ</name>
<dbReference type="GO" id="GO:0000723">
    <property type="term" value="P:telomere maintenance"/>
    <property type="evidence" value="ECO:0007669"/>
    <property type="project" value="TreeGrafter"/>
</dbReference>
<dbReference type="GO" id="GO:0033063">
    <property type="term" value="C:Rad51B-Rad51C-Rad51D-XRCC2 complex"/>
    <property type="evidence" value="ECO:0007669"/>
    <property type="project" value="TreeGrafter"/>
</dbReference>
<dbReference type="GO" id="GO:0003697">
    <property type="term" value="F:single-stranded DNA binding"/>
    <property type="evidence" value="ECO:0007669"/>
    <property type="project" value="TreeGrafter"/>
</dbReference>
<reference evidence="3 4" key="1">
    <citation type="journal article" date="2012" name="BMC Genomics">
        <title>Comparative genomic analysis and phylogenetic position of Theileria equi.</title>
        <authorList>
            <person name="Kappmeyer L.S."/>
            <person name="Thiagarajan M."/>
            <person name="Herndon D.R."/>
            <person name="Ramsay J.D."/>
            <person name="Caler E."/>
            <person name="Djikeng A."/>
            <person name="Gillespie J.J."/>
            <person name="Lau A.O."/>
            <person name="Roalson E.H."/>
            <person name="Silva J.C."/>
            <person name="Silva M.G."/>
            <person name="Suarez C.E."/>
            <person name="Ueti M.W."/>
            <person name="Nene V.M."/>
            <person name="Mealey R.H."/>
            <person name="Knowles D.P."/>
            <person name="Brayton K.A."/>
        </authorList>
    </citation>
    <scope>NUCLEOTIDE SEQUENCE [LARGE SCALE GENOMIC DNA]</scope>
    <source>
        <strain evidence="3 4">WA</strain>
    </source>
</reference>
<dbReference type="RefSeq" id="XP_004833473.1">
    <property type="nucleotide sequence ID" value="XM_004833416.1"/>
</dbReference>
<keyword evidence="4" id="KW-1185">Reference proteome</keyword>
<keyword evidence="2" id="KW-0539">Nucleus</keyword>
<dbReference type="KEGG" id="beq:BEWA_040590"/>
<evidence type="ECO:0000256" key="2">
    <source>
        <dbReference type="ARBA" id="ARBA00023242"/>
    </source>
</evidence>
<dbReference type="AlphaFoldDB" id="L1LF88"/>
<dbReference type="GO" id="GO:0005815">
    <property type="term" value="C:microtubule organizing center"/>
    <property type="evidence" value="ECO:0007669"/>
    <property type="project" value="TreeGrafter"/>
</dbReference>
<comment type="subcellular location">
    <subcellularLocation>
        <location evidence="1">Nucleus</location>
    </subcellularLocation>
</comment>
<accession>L1LF88</accession>
<protein>
    <submittedName>
        <fullName evidence="3">Uncharacterized protein</fullName>
    </submittedName>
</protein>
<dbReference type="GO" id="GO:0007131">
    <property type="term" value="P:reciprocal meiotic recombination"/>
    <property type="evidence" value="ECO:0007669"/>
    <property type="project" value="TreeGrafter"/>
</dbReference>
<dbReference type="GO" id="GO:0008094">
    <property type="term" value="F:ATP-dependent activity, acting on DNA"/>
    <property type="evidence" value="ECO:0007669"/>
    <property type="project" value="TreeGrafter"/>
</dbReference>
<dbReference type="VEuPathDB" id="PiroplasmaDB:BEWA_040590"/>
<dbReference type="GO" id="GO:0042148">
    <property type="term" value="P:DNA strand invasion"/>
    <property type="evidence" value="ECO:0007669"/>
    <property type="project" value="TreeGrafter"/>
</dbReference>
<dbReference type="GO" id="GO:0000724">
    <property type="term" value="P:double-strand break repair via homologous recombination"/>
    <property type="evidence" value="ECO:0007669"/>
    <property type="project" value="TreeGrafter"/>
</dbReference>
<dbReference type="Proteomes" id="UP000031512">
    <property type="component" value="Unassembled WGS sequence"/>
</dbReference>
<dbReference type="Gene3D" id="3.40.50.300">
    <property type="entry name" value="P-loop containing nucleotide triphosphate hydrolases"/>
    <property type="match status" value="1"/>
</dbReference>
<proteinExistence type="predicted"/>
<evidence type="ECO:0000256" key="1">
    <source>
        <dbReference type="ARBA" id="ARBA00004123"/>
    </source>
</evidence>
<dbReference type="EMBL" id="ACOU01000002">
    <property type="protein sequence ID" value="EKX74021.1"/>
    <property type="molecule type" value="Genomic_DNA"/>
</dbReference>
<dbReference type="InterPro" id="IPR051988">
    <property type="entry name" value="HRR_RAD51_Paralog"/>
</dbReference>
<comment type="caution">
    <text evidence="3">The sequence shown here is derived from an EMBL/GenBank/DDBJ whole genome shotgun (WGS) entry which is preliminary data.</text>
</comment>
<dbReference type="GO" id="GO:0000400">
    <property type="term" value="F:four-way junction DNA binding"/>
    <property type="evidence" value="ECO:0007669"/>
    <property type="project" value="TreeGrafter"/>
</dbReference>
<dbReference type="SUPFAM" id="SSF52540">
    <property type="entry name" value="P-loop containing nucleoside triphosphate hydrolases"/>
    <property type="match status" value="1"/>
</dbReference>
<evidence type="ECO:0000313" key="3">
    <source>
        <dbReference type="EMBL" id="EKX74021.1"/>
    </source>
</evidence>
<dbReference type="PANTHER" id="PTHR46457:SF1">
    <property type="entry name" value="DNA REPAIR PROTEIN RAD51 HOMOLOG 4"/>
    <property type="match status" value="1"/>
</dbReference>
<dbReference type="eggNOG" id="ENOG502TN2Q">
    <property type="taxonomic scope" value="Eukaryota"/>
</dbReference>
<evidence type="ECO:0000313" key="4">
    <source>
        <dbReference type="Proteomes" id="UP000031512"/>
    </source>
</evidence>
<dbReference type="GeneID" id="15807469"/>
<dbReference type="GO" id="GO:0005657">
    <property type="term" value="C:replication fork"/>
    <property type="evidence" value="ECO:0007669"/>
    <property type="project" value="TreeGrafter"/>
</dbReference>
<organism evidence="3 4">
    <name type="scientific">Theileria equi strain WA</name>
    <dbReference type="NCBI Taxonomy" id="1537102"/>
    <lineage>
        <taxon>Eukaryota</taxon>
        <taxon>Sar</taxon>
        <taxon>Alveolata</taxon>
        <taxon>Apicomplexa</taxon>
        <taxon>Aconoidasida</taxon>
        <taxon>Piroplasmida</taxon>
        <taxon>Theileriidae</taxon>
        <taxon>Theileria</taxon>
    </lineage>
</organism>
<dbReference type="InterPro" id="IPR027417">
    <property type="entry name" value="P-loop_NTPase"/>
</dbReference>
<sequence length="330" mass="38050">MVDNRQSYIEALGNLKLYPFSDRETLSVLESLESTCNIVNKKDSHFFSGILDKLENKSENKYRNCLESLLSSNFIAQREAGTNDLESVLQSRIHRGTGIAQITGPSGSGKTFICMLLANKLQGNVIYLDTHGSFDPKKVLTFDSKTSSFIPLRLYNCEEILVFLEEFETRLSRDDVLSRNCGIRAQSVDMLIIDSLWCIDQIPKFHLRHRFLVDISVILRRISWTFNISVVVCSNEYKAHKNKRINKIFNKWNANCYVHIHLKQKLLNYQTTIQDTLENKISSHVYRVMSINPESLIYSKGIRFSINRQEDLSQTQNYSQDGPIYPGLQF</sequence>
<dbReference type="OrthoDB" id="361942at2759"/>
<gene>
    <name evidence="3" type="ORF">BEWA_040590</name>
</gene>
<dbReference type="PANTHER" id="PTHR46457">
    <property type="entry name" value="DNA REPAIR PROTEIN RAD51 HOMOLOG 4"/>
    <property type="match status" value="1"/>
</dbReference>